<dbReference type="SUPFAM" id="SSF57850">
    <property type="entry name" value="RING/U-box"/>
    <property type="match status" value="2"/>
</dbReference>
<dbReference type="Gene3D" id="1.20.120.1750">
    <property type="match status" value="1"/>
</dbReference>
<dbReference type="CDD" id="cd22584">
    <property type="entry name" value="Rcat_RBR_unk"/>
    <property type="match status" value="1"/>
</dbReference>
<evidence type="ECO:0000259" key="10">
    <source>
        <dbReference type="PROSITE" id="PS51873"/>
    </source>
</evidence>
<keyword evidence="12" id="KW-1185">Reference proteome</keyword>
<evidence type="ECO:0000256" key="1">
    <source>
        <dbReference type="ARBA" id="ARBA00001798"/>
    </source>
</evidence>
<feature type="domain" description="RING-type" evidence="10">
    <location>
        <begin position="201"/>
        <end position="388"/>
    </location>
</feature>
<name>M2RTC2_CERS8</name>
<dbReference type="CDD" id="cd20335">
    <property type="entry name" value="BRcat_RBR"/>
    <property type="match status" value="1"/>
</dbReference>
<dbReference type="Proteomes" id="UP000016930">
    <property type="component" value="Unassembled WGS sequence"/>
</dbReference>
<evidence type="ECO:0000256" key="5">
    <source>
        <dbReference type="ARBA" id="ARBA00022737"/>
    </source>
</evidence>
<keyword evidence="7" id="KW-0833">Ubl conjugation pathway</keyword>
<dbReference type="PROSITE" id="PS51873">
    <property type="entry name" value="TRIAD"/>
    <property type="match status" value="1"/>
</dbReference>
<dbReference type="HOGENOM" id="CLU_022048_7_7_1"/>
<dbReference type="InterPro" id="IPR031127">
    <property type="entry name" value="E3_UB_ligase_RBR"/>
</dbReference>
<keyword evidence="3" id="KW-0808">Transferase</keyword>
<protein>
    <recommendedName>
        <fullName evidence="2">RBR-type E3 ubiquitin transferase</fullName>
        <ecNumber evidence="2">2.3.2.31</ecNumber>
    </recommendedName>
</protein>
<sequence>MSASSSTSTRRHGRYYQESDVFSSLFTYIANLGLDDLDELESHSKNTRRDGTLTSSSAPLSDEELALQLFWEEAQPLLSIAKDFLVGGSRVEDDSQTLLDEFAAVEEMARLDHEMAIALSEGRDPPPRLPPIPISRSPFLSHVVDFSSDIDARHESDDTAVISRSPSPDSSTTTSTHSTPATSPTVSVTSLPEDKEVVSRVLEACTACGDNIDDTVLVAPCGHAYDIPCIETMFRMATVDESAYPPRCCQKAIALADVREHLSSRLVDTFETKSVEFGTPNRVYCYRAACSKFLGAKLSEPCSMTCSACFAVTCGGCKLEAHPGQGCSARMDQPVLDLAKEQKWQRCPTCQHVVELTVGCYHMECICKSQFCYLCGAAWKKCPCPQFAVPPELQD</sequence>
<dbReference type="EMBL" id="KB445791">
    <property type="protein sequence ID" value="EMD41697.1"/>
    <property type="molecule type" value="Genomic_DNA"/>
</dbReference>
<dbReference type="GO" id="GO:0008270">
    <property type="term" value="F:zinc ion binding"/>
    <property type="evidence" value="ECO:0007669"/>
    <property type="project" value="UniProtKB-KW"/>
</dbReference>
<dbReference type="Pfam" id="PF01485">
    <property type="entry name" value="IBR"/>
    <property type="match status" value="2"/>
</dbReference>
<keyword evidence="4" id="KW-0479">Metal-binding</keyword>
<feature type="compositionally biased region" description="Low complexity" evidence="9">
    <location>
        <begin position="163"/>
        <end position="190"/>
    </location>
</feature>
<evidence type="ECO:0000313" key="12">
    <source>
        <dbReference type="Proteomes" id="UP000016930"/>
    </source>
</evidence>
<organism evidence="11 12">
    <name type="scientific">Ceriporiopsis subvermispora (strain B)</name>
    <name type="common">White-rot fungus</name>
    <name type="synonym">Gelatoporia subvermispora</name>
    <dbReference type="NCBI Taxonomy" id="914234"/>
    <lineage>
        <taxon>Eukaryota</taxon>
        <taxon>Fungi</taxon>
        <taxon>Dikarya</taxon>
        <taxon>Basidiomycota</taxon>
        <taxon>Agaricomycotina</taxon>
        <taxon>Agaricomycetes</taxon>
        <taxon>Polyporales</taxon>
        <taxon>Gelatoporiaceae</taxon>
        <taxon>Gelatoporia</taxon>
    </lineage>
</organism>
<dbReference type="GO" id="GO:0061630">
    <property type="term" value="F:ubiquitin protein ligase activity"/>
    <property type="evidence" value="ECO:0007669"/>
    <property type="project" value="UniProtKB-EC"/>
</dbReference>
<evidence type="ECO:0000256" key="4">
    <source>
        <dbReference type="ARBA" id="ARBA00022723"/>
    </source>
</evidence>
<evidence type="ECO:0000256" key="9">
    <source>
        <dbReference type="SAM" id="MobiDB-lite"/>
    </source>
</evidence>
<dbReference type="STRING" id="914234.M2RTC2"/>
<accession>M2RTC2</accession>
<comment type="catalytic activity">
    <reaction evidence="1">
        <text>[E2 ubiquitin-conjugating enzyme]-S-ubiquitinyl-L-cysteine + [acceptor protein]-L-lysine = [E2 ubiquitin-conjugating enzyme]-L-cysteine + [acceptor protein]-N(6)-ubiquitinyl-L-lysine.</text>
        <dbReference type="EC" id="2.3.2.31"/>
    </reaction>
</comment>
<keyword evidence="8" id="KW-0862">Zinc</keyword>
<evidence type="ECO:0000313" key="11">
    <source>
        <dbReference type="EMBL" id="EMD41697.1"/>
    </source>
</evidence>
<evidence type="ECO:0000256" key="7">
    <source>
        <dbReference type="ARBA" id="ARBA00022786"/>
    </source>
</evidence>
<dbReference type="SMART" id="SM00647">
    <property type="entry name" value="IBR"/>
    <property type="match status" value="2"/>
</dbReference>
<evidence type="ECO:0000256" key="3">
    <source>
        <dbReference type="ARBA" id="ARBA00022679"/>
    </source>
</evidence>
<evidence type="ECO:0000256" key="2">
    <source>
        <dbReference type="ARBA" id="ARBA00012251"/>
    </source>
</evidence>
<reference evidence="11 12" key="1">
    <citation type="journal article" date="2012" name="Proc. Natl. Acad. Sci. U.S.A.">
        <title>Comparative genomics of Ceriporiopsis subvermispora and Phanerochaete chrysosporium provide insight into selective ligninolysis.</title>
        <authorList>
            <person name="Fernandez-Fueyo E."/>
            <person name="Ruiz-Duenas F.J."/>
            <person name="Ferreira P."/>
            <person name="Floudas D."/>
            <person name="Hibbett D.S."/>
            <person name="Canessa P."/>
            <person name="Larrondo L.F."/>
            <person name="James T.Y."/>
            <person name="Seelenfreund D."/>
            <person name="Lobos S."/>
            <person name="Polanco R."/>
            <person name="Tello M."/>
            <person name="Honda Y."/>
            <person name="Watanabe T."/>
            <person name="Watanabe T."/>
            <person name="Ryu J.S."/>
            <person name="Kubicek C.P."/>
            <person name="Schmoll M."/>
            <person name="Gaskell J."/>
            <person name="Hammel K.E."/>
            <person name="St John F.J."/>
            <person name="Vanden Wymelenberg A."/>
            <person name="Sabat G."/>
            <person name="Splinter BonDurant S."/>
            <person name="Syed K."/>
            <person name="Yadav J.S."/>
            <person name="Doddapaneni H."/>
            <person name="Subramanian V."/>
            <person name="Lavin J.L."/>
            <person name="Oguiza J.A."/>
            <person name="Perez G."/>
            <person name="Pisabarro A.G."/>
            <person name="Ramirez L."/>
            <person name="Santoyo F."/>
            <person name="Master E."/>
            <person name="Coutinho P.M."/>
            <person name="Henrissat B."/>
            <person name="Lombard V."/>
            <person name="Magnuson J.K."/>
            <person name="Kuees U."/>
            <person name="Hori C."/>
            <person name="Igarashi K."/>
            <person name="Samejima M."/>
            <person name="Held B.W."/>
            <person name="Barry K.W."/>
            <person name="LaButti K.M."/>
            <person name="Lapidus A."/>
            <person name="Lindquist E.A."/>
            <person name="Lucas S.M."/>
            <person name="Riley R."/>
            <person name="Salamov A.A."/>
            <person name="Hoffmeister D."/>
            <person name="Schwenk D."/>
            <person name="Hadar Y."/>
            <person name="Yarden O."/>
            <person name="de Vries R.P."/>
            <person name="Wiebenga A."/>
            <person name="Stenlid J."/>
            <person name="Eastwood D."/>
            <person name="Grigoriev I.V."/>
            <person name="Berka R.M."/>
            <person name="Blanchette R.A."/>
            <person name="Kersten P."/>
            <person name="Martinez A.T."/>
            <person name="Vicuna R."/>
            <person name="Cullen D."/>
        </authorList>
    </citation>
    <scope>NUCLEOTIDE SEQUENCE [LARGE SCALE GENOMIC DNA]</scope>
    <source>
        <strain evidence="11 12">B</strain>
    </source>
</reference>
<dbReference type="OrthoDB" id="9977870at2759"/>
<proteinExistence type="predicted"/>
<dbReference type="AlphaFoldDB" id="M2RTC2"/>
<dbReference type="InterPro" id="IPR002867">
    <property type="entry name" value="IBR_dom"/>
</dbReference>
<dbReference type="InterPro" id="IPR044066">
    <property type="entry name" value="TRIAD_supradom"/>
</dbReference>
<keyword evidence="5" id="KW-0677">Repeat</keyword>
<evidence type="ECO:0000256" key="8">
    <source>
        <dbReference type="ARBA" id="ARBA00022833"/>
    </source>
</evidence>
<dbReference type="PANTHER" id="PTHR11685">
    <property type="entry name" value="RBR FAMILY RING FINGER AND IBR DOMAIN-CONTAINING"/>
    <property type="match status" value="1"/>
</dbReference>
<dbReference type="GO" id="GO:0016567">
    <property type="term" value="P:protein ubiquitination"/>
    <property type="evidence" value="ECO:0007669"/>
    <property type="project" value="InterPro"/>
</dbReference>
<dbReference type="EC" id="2.3.2.31" evidence="2"/>
<keyword evidence="6" id="KW-0863">Zinc-finger</keyword>
<gene>
    <name evidence="11" type="ORF">CERSUDRAFT_110272</name>
</gene>
<feature type="region of interest" description="Disordered" evidence="9">
    <location>
        <begin position="155"/>
        <end position="192"/>
    </location>
</feature>
<evidence type="ECO:0000256" key="6">
    <source>
        <dbReference type="ARBA" id="ARBA00022771"/>
    </source>
</evidence>